<dbReference type="PANTHER" id="PTHR14005:SF0">
    <property type="entry name" value="EUKARYOTIC TRANSLATION INITIATION FACTOR 3 SUBUNIT A"/>
    <property type="match status" value="1"/>
</dbReference>
<dbReference type="InterPro" id="IPR054711">
    <property type="entry name" value="eIF3a_PCI_TPR-like"/>
</dbReference>
<comment type="subcellular location">
    <subcellularLocation>
        <location evidence="1 7">Cytoplasm</location>
    </subcellularLocation>
</comment>
<dbReference type="EMBL" id="CP054538">
    <property type="protein sequence ID" value="QSL65618.1"/>
    <property type="molecule type" value="Genomic_DNA"/>
</dbReference>
<feature type="region of interest" description="Disordered" evidence="8">
    <location>
        <begin position="781"/>
        <end position="817"/>
    </location>
</feature>
<keyword evidence="6 7" id="KW-0175">Coiled coil</keyword>
<keyword evidence="11" id="KW-1185">Reference proteome</keyword>
<feature type="compositionally biased region" description="Basic and acidic residues" evidence="8">
    <location>
        <begin position="878"/>
        <end position="896"/>
    </location>
</feature>
<feature type="compositionally biased region" description="Polar residues" evidence="8">
    <location>
        <begin position="907"/>
        <end position="916"/>
    </location>
</feature>
<feature type="domain" description="PCI" evidence="9">
    <location>
        <begin position="317"/>
        <end position="501"/>
    </location>
</feature>
<evidence type="ECO:0000313" key="10">
    <source>
        <dbReference type="EMBL" id="QSL65618.1"/>
    </source>
</evidence>
<dbReference type="GO" id="GO:0033290">
    <property type="term" value="C:eukaryotic 48S preinitiation complex"/>
    <property type="evidence" value="ECO:0007669"/>
    <property type="project" value="UniProtKB-UniRule"/>
</dbReference>
<dbReference type="SMART" id="SM00088">
    <property type="entry name" value="PINT"/>
    <property type="match status" value="1"/>
</dbReference>
<evidence type="ECO:0000256" key="1">
    <source>
        <dbReference type="ARBA" id="ARBA00004496"/>
    </source>
</evidence>
<sequence>MLLPQSKPENVLRRAEELIAVGQSPAALQLLHELILSKCSRNAAVSSLKPIMLRFVGLCVELRKGKVAKEALYQYKNIAQNTSVGTVEIVLKRFIDLVEEKVSEAQVHAEKLVLDTIDDLEASETPENIILSTVSGDQSKDRTDRAVVTPWLKFLWETYRTVLEILKNNARLEQAYQSAVNQAFSFCLKYSRKTEFRRLCDLLRTHLQNATKYSGQQHSINFNDPDTLQRHLDTRFSQLNAAVELELWQEAFKSVEDINNLLTLSKRQPKLLVMTNYYEKLGKIFAVSENYLFHALIWNKYFALISSQNKALSDKELERVASLVLLSALSIPVINITRSKGNNAMEIDDTKSRNTRLAALLSLSKPPTRSDLLKKALGKNILVHVRKEIKELYNILEVEFHPLNVCQKVEPLIKIIAQDPDMAQYIKPLQHVILTRLFQQLPQIYETIQLDFIFNLVNFSEPFNIDSIYIEKFIMNACKKGELSIRIDHSSRSLTFETDIFTSHHTLTDSNIRLQSTPSELIRSHLSRLGKCLLTTVCITDPSFLQERENQKNSANERAVNGIEKEQNETLARRAIIEHRKEIVENMIISKEKEAATKRAQKLQQEQEAEQRRIAEEAKKREAERIKKEADAIRAEEARKLADELKAKGALKVDVDDLEGLDTSKLRAIHLEQLEKETRDLNEKLRITSKRIDHLERAFRKEELPFLKQLAIDQDALDKLFHEKARKLRLEASRAKHDHMVALKHRFQRLHSDYLIYYDMFLEECKKQHSKQCKIANKALEKEKEDRRNSYRKKKEQEEKLKLEEEERKRKEAEERERIRQEELRLKAIQEENRARREEELRKLDQIAEKQKQKELEVEDKLRRKKEELLSNDHSFDRWSRKDRLPSNPSGEEKWRPGKGSWRLRVSEQTESTDSNLLNKSKVDALQKLENKTLNTDKPSAAVYKPPAIRKESSRWVRDFKVKKTKNFKKKKRQKRLKNTLKTCIYNEFRGKNRTNSLLYGGK</sequence>
<dbReference type="PANTHER" id="PTHR14005">
    <property type="entry name" value="EUKARYOTIC TRANSLATION INITIATION FACTOR 3, THETA SUBUNIT"/>
    <property type="match status" value="1"/>
</dbReference>
<dbReference type="Gene3D" id="4.10.860.10">
    <property type="entry name" value="UVR domain"/>
    <property type="match status" value="1"/>
</dbReference>
<name>A0A899G2Q9_9ASCO</name>
<organism evidence="10 11">
    <name type="scientific">Pneumocystis wakefieldiae</name>
    <dbReference type="NCBI Taxonomy" id="38082"/>
    <lineage>
        <taxon>Eukaryota</taxon>
        <taxon>Fungi</taxon>
        <taxon>Dikarya</taxon>
        <taxon>Ascomycota</taxon>
        <taxon>Taphrinomycotina</taxon>
        <taxon>Pneumocystomycetes</taxon>
        <taxon>Pneumocystaceae</taxon>
        <taxon>Pneumocystis</taxon>
    </lineage>
</organism>
<evidence type="ECO:0000256" key="8">
    <source>
        <dbReference type="SAM" id="MobiDB-lite"/>
    </source>
</evidence>
<dbReference type="GO" id="GO:0003729">
    <property type="term" value="F:mRNA binding"/>
    <property type="evidence" value="ECO:0007669"/>
    <property type="project" value="TreeGrafter"/>
</dbReference>
<evidence type="ECO:0000259" key="9">
    <source>
        <dbReference type="PROSITE" id="PS50250"/>
    </source>
</evidence>
<feature type="coiled-coil region" evidence="7">
    <location>
        <begin position="586"/>
        <end position="636"/>
    </location>
</feature>
<protein>
    <recommendedName>
        <fullName evidence="7">Eukaryotic translation initiation factor 3 subunit A</fullName>
        <shortName evidence="7">eIF3a</shortName>
    </recommendedName>
    <alternativeName>
        <fullName evidence="7">Eukaryotic translation initiation factor 3 110 kDa subunit homolog</fullName>
        <shortName evidence="7">eIF3 p110</shortName>
    </alternativeName>
    <alternativeName>
        <fullName evidence="7">Translation initiation factor eIF3, p110 subunit homolog</fullName>
    </alternativeName>
</protein>
<gene>
    <name evidence="7" type="primary">TIF32</name>
    <name evidence="10" type="ORF">MERGE_002931</name>
</gene>
<evidence type="ECO:0000256" key="4">
    <source>
        <dbReference type="ARBA" id="ARBA00022884"/>
    </source>
</evidence>
<comment type="function">
    <text evidence="7">RNA-binding component of the eukaryotic translation initiation factor 3 (eIF-3) complex, which is involved in protein synthesis of a specialized repertoire of mRNAs and, together with other initiation factors, stimulates binding of mRNA and methionyl-tRNAi to the 40S ribosome. The eIF-3 complex specifically targets and initiates translation of a subset of mRNAs involved in cell proliferation.</text>
</comment>
<dbReference type="GO" id="GO:0016282">
    <property type="term" value="C:eukaryotic 43S preinitiation complex"/>
    <property type="evidence" value="ECO:0007669"/>
    <property type="project" value="UniProtKB-UniRule"/>
</dbReference>
<feature type="coiled-coil region" evidence="7">
    <location>
        <begin position="671"/>
        <end position="698"/>
    </location>
</feature>
<keyword evidence="5 7" id="KW-0648">Protein biosynthesis</keyword>
<dbReference type="PROSITE" id="PS50250">
    <property type="entry name" value="PCI"/>
    <property type="match status" value="1"/>
</dbReference>
<dbReference type="InterPro" id="IPR000717">
    <property type="entry name" value="PCI_dom"/>
</dbReference>
<dbReference type="GO" id="GO:0071540">
    <property type="term" value="C:eukaryotic translation initiation factor 3 complex, eIF3e"/>
    <property type="evidence" value="ECO:0007669"/>
    <property type="project" value="TreeGrafter"/>
</dbReference>
<dbReference type="GO" id="GO:0071541">
    <property type="term" value="C:eukaryotic translation initiation factor 3 complex, eIF3m"/>
    <property type="evidence" value="ECO:0007669"/>
    <property type="project" value="TreeGrafter"/>
</dbReference>
<dbReference type="Pfam" id="PF01399">
    <property type="entry name" value="PCI"/>
    <property type="match status" value="1"/>
</dbReference>
<evidence type="ECO:0000256" key="5">
    <source>
        <dbReference type="ARBA" id="ARBA00022917"/>
    </source>
</evidence>
<evidence type="ECO:0000256" key="2">
    <source>
        <dbReference type="ARBA" id="ARBA00022490"/>
    </source>
</evidence>
<dbReference type="Proteomes" id="UP000663699">
    <property type="component" value="Chromosome 7"/>
</dbReference>
<dbReference type="InterPro" id="IPR027512">
    <property type="entry name" value="EIF3A"/>
</dbReference>
<dbReference type="FunFam" id="4.10.860.10:FF:000001">
    <property type="entry name" value="Eukaryotic translation initiation factor 3 subunit A"/>
    <property type="match status" value="1"/>
</dbReference>
<dbReference type="GO" id="GO:0002188">
    <property type="term" value="P:translation reinitiation"/>
    <property type="evidence" value="ECO:0007669"/>
    <property type="project" value="TreeGrafter"/>
</dbReference>
<evidence type="ECO:0000256" key="7">
    <source>
        <dbReference type="HAMAP-Rule" id="MF_03000"/>
    </source>
</evidence>
<feature type="region of interest" description="Disordered" evidence="8">
    <location>
        <begin position="878"/>
        <end position="916"/>
    </location>
</feature>
<proteinExistence type="inferred from homology"/>
<dbReference type="OrthoDB" id="18884at2759"/>
<evidence type="ECO:0000256" key="6">
    <source>
        <dbReference type="ARBA" id="ARBA00023054"/>
    </source>
</evidence>
<accession>A0A899G2Q9</accession>
<dbReference type="Pfam" id="PF22591">
    <property type="entry name" value="eIF3a_PCI_TPR-like"/>
    <property type="match status" value="1"/>
</dbReference>
<evidence type="ECO:0000256" key="3">
    <source>
        <dbReference type="ARBA" id="ARBA00022540"/>
    </source>
</evidence>
<dbReference type="HAMAP" id="MF_03000">
    <property type="entry name" value="eIF3a"/>
    <property type="match status" value="1"/>
</dbReference>
<dbReference type="GO" id="GO:0043614">
    <property type="term" value="C:multi-eIF complex"/>
    <property type="evidence" value="ECO:0007669"/>
    <property type="project" value="TreeGrafter"/>
</dbReference>
<keyword evidence="2 7" id="KW-0963">Cytoplasm</keyword>
<dbReference type="Gene3D" id="1.25.40.860">
    <property type="match status" value="2"/>
</dbReference>
<evidence type="ECO:0000313" key="11">
    <source>
        <dbReference type="Proteomes" id="UP000663699"/>
    </source>
</evidence>
<keyword evidence="4 7" id="KW-0694">RNA-binding</keyword>
<reference evidence="10" key="1">
    <citation type="submission" date="2020-06" db="EMBL/GenBank/DDBJ databases">
        <title>Genomes of multiple members of Pneumocystis genus reveal paths to human pathogen Pneumocystis jirovecii.</title>
        <authorList>
            <person name="Cisse O.H."/>
            <person name="Ma L."/>
            <person name="Dekker J."/>
            <person name="Khil P."/>
            <person name="Jo J."/>
            <person name="Brenchley J."/>
            <person name="Blair R."/>
            <person name="Pahar B."/>
            <person name="Chabe M."/>
            <person name="Van Rompay K.A."/>
            <person name="Keesler R."/>
            <person name="Sukura A."/>
            <person name="Hirsch V."/>
            <person name="Kutty G."/>
            <person name="Liu Y."/>
            <person name="Peng L."/>
            <person name="Chen J."/>
            <person name="Song J."/>
            <person name="Weissenbacher-Lang C."/>
            <person name="Xu J."/>
            <person name="Upham N.S."/>
            <person name="Stajich J.E."/>
            <person name="Cuomo C.A."/>
            <person name="Cushion M.T."/>
            <person name="Kovacs J.A."/>
        </authorList>
    </citation>
    <scope>NUCLEOTIDE SEQUENCE</scope>
    <source>
        <strain evidence="10">2A</strain>
    </source>
</reference>
<dbReference type="GO" id="GO:0001732">
    <property type="term" value="P:formation of cytoplasmic translation initiation complex"/>
    <property type="evidence" value="ECO:0007669"/>
    <property type="project" value="UniProtKB-UniRule"/>
</dbReference>
<dbReference type="GO" id="GO:0003743">
    <property type="term" value="F:translation initiation factor activity"/>
    <property type="evidence" value="ECO:0007669"/>
    <property type="project" value="UniProtKB-UniRule"/>
</dbReference>
<dbReference type="AlphaFoldDB" id="A0A899G2Q9"/>
<comment type="similarity">
    <text evidence="7">Belongs to the eIF-3 subunit A family.</text>
</comment>
<comment type="subunit">
    <text evidence="7">Component of the eukaryotic translation initiation factor 3 (eIF-3) complex.</text>
</comment>
<keyword evidence="3 7" id="KW-0396">Initiation factor</keyword>
<dbReference type="FunFam" id="1.25.40.860:FF:000003">
    <property type="entry name" value="Eukaryotic translation initiation factor 3 subunit A"/>
    <property type="match status" value="1"/>
</dbReference>